<dbReference type="EMBL" id="CADEPI010000027">
    <property type="protein sequence ID" value="CAB3366887.1"/>
    <property type="molecule type" value="Genomic_DNA"/>
</dbReference>
<organism evidence="3 4">
    <name type="scientific">Cloeon dipterum</name>
    <dbReference type="NCBI Taxonomy" id="197152"/>
    <lineage>
        <taxon>Eukaryota</taxon>
        <taxon>Metazoa</taxon>
        <taxon>Ecdysozoa</taxon>
        <taxon>Arthropoda</taxon>
        <taxon>Hexapoda</taxon>
        <taxon>Insecta</taxon>
        <taxon>Pterygota</taxon>
        <taxon>Palaeoptera</taxon>
        <taxon>Ephemeroptera</taxon>
        <taxon>Pisciforma</taxon>
        <taxon>Baetidae</taxon>
        <taxon>Cloeon</taxon>
    </lineage>
</organism>
<accession>A0A8S1CBF0</accession>
<keyword evidence="1" id="KW-1133">Transmembrane helix</keyword>
<feature type="transmembrane region" description="Helical" evidence="1">
    <location>
        <begin position="291"/>
        <end position="313"/>
    </location>
</feature>
<reference evidence="3 4" key="1">
    <citation type="submission" date="2020-04" db="EMBL/GenBank/DDBJ databases">
        <authorList>
            <person name="Alioto T."/>
            <person name="Alioto T."/>
            <person name="Gomez Garrido J."/>
        </authorList>
    </citation>
    <scope>NUCLEOTIDE SEQUENCE [LARGE SCALE GENOMIC DNA]</scope>
</reference>
<dbReference type="AlphaFoldDB" id="A0A8S1CBF0"/>
<evidence type="ECO:0000256" key="2">
    <source>
        <dbReference type="SAM" id="SignalP"/>
    </source>
</evidence>
<evidence type="ECO:0000256" key="1">
    <source>
        <dbReference type="SAM" id="Phobius"/>
    </source>
</evidence>
<evidence type="ECO:0000313" key="4">
    <source>
        <dbReference type="Proteomes" id="UP000494165"/>
    </source>
</evidence>
<proteinExistence type="predicted"/>
<feature type="signal peptide" evidence="2">
    <location>
        <begin position="1"/>
        <end position="22"/>
    </location>
</feature>
<protein>
    <submittedName>
        <fullName evidence="3">Uncharacterized protein</fullName>
    </submittedName>
</protein>
<keyword evidence="1" id="KW-0472">Membrane</keyword>
<name>A0A8S1CBF0_9INSE</name>
<comment type="caution">
    <text evidence="3">The sequence shown here is derived from an EMBL/GenBank/DDBJ whole genome shotgun (WGS) entry which is preliminary data.</text>
</comment>
<sequence length="436" mass="49040">MTRSWQRHFVAVIALILNLATATNGLLPAKSDFEVCTTVAPNVIQVENPTQGLECRAGLPSTGLGVNVTLEWLSLEANYGDYLVINPGTTTNIKKTAIFTWNVKNPVHVVMPARDDFSLRLKVGERPAGLQQRKANGILGFKLRFTTFDVPTPPPTTPITTTPLPQPPDDEPWPSYMVYVGGILPQNLANRAEEFRQIIADKSNEYCRVAAIALEQPIRSEHVQLLSLRQCPLNWPNAEQCSEIKLAVPAFLKDPNKPFELSVISLEKMWTSNRTLPDWLTYYEKPSSDLFFWWLYVFFGIVFLFIGAIMLAWRVRIYRSTIGNLMAPNEKTDSLWPQADASVSSPQAQVPPYLVIDQPVNDAASRKFYYEERNSYANPEPMRGVINEAYEFADDDDALDIVASRNIYDYPDQPEYDIDQNGIILGGSAKDSETTL</sequence>
<keyword evidence="1" id="KW-0812">Transmembrane</keyword>
<gene>
    <name evidence="3" type="ORF">CLODIP_2_CD13369</name>
</gene>
<evidence type="ECO:0000313" key="3">
    <source>
        <dbReference type="EMBL" id="CAB3366887.1"/>
    </source>
</evidence>
<keyword evidence="4" id="KW-1185">Reference proteome</keyword>
<keyword evidence="2" id="KW-0732">Signal</keyword>
<feature type="chain" id="PRO_5035922671" evidence="2">
    <location>
        <begin position="23"/>
        <end position="436"/>
    </location>
</feature>
<dbReference type="Proteomes" id="UP000494165">
    <property type="component" value="Unassembled WGS sequence"/>
</dbReference>
<dbReference type="OrthoDB" id="6128690at2759"/>